<dbReference type="SMART" id="SM00060">
    <property type="entry name" value="FN3"/>
    <property type="match status" value="2"/>
</dbReference>
<dbReference type="InterPro" id="IPR050964">
    <property type="entry name" value="Striated_Muscle_Regulatory"/>
</dbReference>
<sequence>MATLPPTTFYWRPVGGADDAWTEAPGGAFSPGVGVAVEAVSVGASRRRTIVADATPVASGTLPDRALQAGGTGLFGAGAPFSGGNLRFALLGAPAWASIDVATGHVSWSAPASAGAAGTWTVRASNAAGSVERSFAVTVAAGAQPRTEVWVMVGQSNMIGRASYDGLGAHPAGVLQVARTGSISGGTEGQLVAAAHPLDHVNPYGASQMGLDIAFADAWVAAHPGDTLVFVPCAEGGTGFGTGGGAARWNPGDDLYEAAVARANALFAAHPEFELGGFCWHQGETDGTPAAYEAALHAMIAAIRADVTAAGADTPFILGGLGAFAYTGNTDMTGRQAAIEAVPAAIAHTAYASSAGLTDKGDSLHFDAASLRVLGGRYHAAIAAAQENAGAATVPGAPGGLAATAGNGQVSLAWSAPGSNGGSAITDYLIEVSTDAGASWAMVSDGVSTATGWVHAGLSNGTAYAYRVSAVNGVGTGAASGTASATPSSGATVPGAPTGLVATQGDARNDLSWTAPGSNGGSAITDYLVEVSTDAGASWATVSDGVSTATSHAHTGLANGTAYLYRVSAVNGIGTGAASGTASGTPAAAGGSVNVAAFSHGEDAANSASFAFTGLAVAPGTLILAVTGRESNPLDITSVTVDGLAATEIVQVRPADQKQTVGFYRIATSASTVSVAVDFNRNSSRCGVALWSLTGADAAAASSVNAVDASGAAEVQTTAALTTVAGGRVLGYMVDSSSSGPYAWSSPLVERLACTSIESTFTHGAADAAATGAATTPGVTVASGHANGILVGVHVPPA</sequence>
<dbReference type="OrthoDB" id="7869753at2"/>
<keyword evidence="2" id="KW-0378">Hydrolase</keyword>
<keyword evidence="5" id="KW-1185">Reference proteome</keyword>
<dbReference type="GO" id="GO:0016788">
    <property type="term" value="F:hydrolase activity, acting on ester bonds"/>
    <property type="evidence" value="ECO:0007669"/>
    <property type="project" value="UniProtKB-ARBA"/>
</dbReference>
<dbReference type="Proteomes" id="UP000199118">
    <property type="component" value="Unassembled WGS sequence"/>
</dbReference>
<accession>A0A1H3FQ15</accession>
<dbReference type="AlphaFoldDB" id="A0A1H3FQ15"/>
<dbReference type="CDD" id="cd00063">
    <property type="entry name" value="FN3"/>
    <property type="match status" value="2"/>
</dbReference>
<feature type="domain" description="Fibronectin type-III" evidence="3">
    <location>
        <begin position="394"/>
        <end position="490"/>
    </location>
</feature>
<dbReference type="Pfam" id="PF05345">
    <property type="entry name" value="He_PIG"/>
    <property type="match status" value="1"/>
</dbReference>
<dbReference type="Pfam" id="PF03629">
    <property type="entry name" value="SASA"/>
    <property type="match status" value="1"/>
</dbReference>
<evidence type="ECO:0000256" key="1">
    <source>
        <dbReference type="ARBA" id="ARBA00022737"/>
    </source>
</evidence>
<dbReference type="InterPro" id="IPR003961">
    <property type="entry name" value="FN3_dom"/>
</dbReference>
<dbReference type="Gene3D" id="2.60.40.10">
    <property type="entry name" value="Immunoglobulins"/>
    <property type="match status" value="3"/>
</dbReference>
<dbReference type="InterPro" id="IPR036514">
    <property type="entry name" value="SGNH_hydro_sf"/>
</dbReference>
<dbReference type="Pfam" id="PF00041">
    <property type="entry name" value="fn3"/>
    <property type="match status" value="2"/>
</dbReference>
<evidence type="ECO:0000313" key="4">
    <source>
        <dbReference type="EMBL" id="SDX92234.1"/>
    </source>
</evidence>
<name>A0A1H3FQ15_9RHOB</name>
<evidence type="ECO:0000259" key="3">
    <source>
        <dbReference type="PROSITE" id="PS50853"/>
    </source>
</evidence>
<dbReference type="PANTHER" id="PTHR13817">
    <property type="entry name" value="TITIN"/>
    <property type="match status" value="1"/>
</dbReference>
<dbReference type="RefSeq" id="WP_092685395.1">
    <property type="nucleotide sequence ID" value="NZ_FNMZ01000013.1"/>
</dbReference>
<evidence type="ECO:0000256" key="2">
    <source>
        <dbReference type="ARBA" id="ARBA00022801"/>
    </source>
</evidence>
<evidence type="ECO:0000313" key="5">
    <source>
        <dbReference type="Proteomes" id="UP000199118"/>
    </source>
</evidence>
<feature type="domain" description="Fibronectin type-III" evidence="3">
    <location>
        <begin position="493"/>
        <end position="589"/>
    </location>
</feature>
<dbReference type="STRING" id="356660.SAMN05444336_11321"/>
<organism evidence="4 5">
    <name type="scientific">Albimonas donghaensis</name>
    <dbReference type="NCBI Taxonomy" id="356660"/>
    <lineage>
        <taxon>Bacteria</taxon>
        <taxon>Pseudomonadati</taxon>
        <taxon>Pseudomonadota</taxon>
        <taxon>Alphaproteobacteria</taxon>
        <taxon>Rhodobacterales</taxon>
        <taxon>Paracoccaceae</taxon>
        <taxon>Albimonas</taxon>
    </lineage>
</organism>
<keyword evidence="1" id="KW-0677">Repeat</keyword>
<proteinExistence type="predicted"/>
<dbReference type="InterPro" id="IPR036116">
    <property type="entry name" value="FN3_sf"/>
</dbReference>
<reference evidence="4 5" key="1">
    <citation type="submission" date="2016-10" db="EMBL/GenBank/DDBJ databases">
        <authorList>
            <person name="de Groot N.N."/>
        </authorList>
    </citation>
    <scope>NUCLEOTIDE SEQUENCE [LARGE SCALE GENOMIC DNA]</scope>
    <source>
        <strain evidence="4 5">DSM 17890</strain>
    </source>
</reference>
<dbReference type="InterPro" id="IPR013783">
    <property type="entry name" value="Ig-like_fold"/>
</dbReference>
<dbReference type="SUPFAM" id="SSF52266">
    <property type="entry name" value="SGNH hydrolase"/>
    <property type="match status" value="1"/>
</dbReference>
<dbReference type="PROSITE" id="PS50853">
    <property type="entry name" value="FN3"/>
    <property type="match status" value="2"/>
</dbReference>
<gene>
    <name evidence="4" type="ORF">SAMN05444336_11321</name>
</gene>
<dbReference type="EMBL" id="FNMZ01000013">
    <property type="protein sequence ID" value="SDX92234.1"/>
    <property type="molecule type" value="Genomic_DNA"/>
</dbReference>
<dbReference type="SUPFAM" id="SSF49265">
    <property type="entry name" value="Fibronectin type III"/>
    <property type="match status" value="1"/>
</dbReference>
<dbReference type="PANTHER" id="PTHR13817:SF73">
    <property type="entry name" value="FIBRONECTIN TYPE-III DOMAIN-CONTAINING PROTEIN"/>
    <property type="match status" value="1"/>
</dbReference>
<dbReference type="Gene3D" id="3.40.50.1110">
    <property type="entry name" value="SGNH hydrolase"/>
    <property type="match status" value="1"/>
</dbReference>
<dbReference type="InterPro" id="IPR005181">
    <property type="entry name" value="SASA"/>
</dbReference>
<protein>
    <recommendedName>
        <fullName evidence="3">Fibronectin type-III domain-containing protein</fullName>
    </recommendedName>
</protein>